<keyword evidence="3 14" id="KW-0808">Transferase</keyword>
<evidence type="ECO:0000256" key="6">
    <source>
        <dbReference type="ARBA" id="ARBA00022723"/>
    </source>
</evidence>
<gene>
    <name evidence="14" type="primary">dnaX_1</name>
    <name evidence="14" type="ORF">AULFYP135_01015</name>
</gene>
<dbReference type="CDD" id="cd00009">
    <property type="entry name" value="AAA"/>
    <property type="match status" value="1"/>
</dbReference>
<dbReference type="Gene3D" id="1.20.272.10">
    <property type="match status" value="1"/>
</dbReference>
<dbReference type="InterPro" id="IPR045085">
    <property type="entry name" value="HLD_clamp_pol_III_gamma_tau"/>
</dbReference>
<keyword evidence="6" id="KW-0479">Metal-binding</keyword>
<dbReference type="InterPro" id="IPR027417">
    <property type="entry name" value="P-loop_NTPase"/>
</dbReference>
<keyword evidence="5" id="KW-0235">DNA replication</keyword>
<dbReference type="Gene3D" id="1.10.8.60">
    <property type="match status" value="1"/>
</dbReference>
<dbReference type="GO" id="GO:0003887">
    <property type="term" value="F:DNA-directed DNA polymerase activity"/>
    <property type="evidence" value="ECO:0007669"/>
    <property type="project" value="UniProtKB-KW"/>
</dbReference>
<evidence type="ECO:0000259" key="13">
    <source>
        <dbReference type="SMART" id="SM00382"/>
    </source>
</evidence>
<sequence>MYQALYRKYRPKTFEDVVGQEHITTTLKNEIAGGKPSHAYLFTGSRGTGKTTCSKILAKAVNCPNQAGGNPCGVCDICRGIEDGSILDVVEIDAASNNGVDNIRDLRDEANFTPAVAKYRVYIIDEAHMLSTGAFNALLKIMEEPPEHVIFILATTEVHKIPATVLSRCQRFDFKRISGDELSGRLQYVAQQEGFALAEDAALLIARLSDGGMRDAISLLDLCSSYSHDITLSTVADAAGVVGQDHLFSLDEAIASRDPAQALAQIEALGERSVDPERLCEQLIGHFRDLMIASSVADPGPLLTCMPSEQEQLKTHAKAFPMGEILYILTVLQDCLGRMAKTTLRKTELEMAAIRLCSPQLSTLPEGILARLERLERALTAGAFPQGGQAPAPLAKEASAAPKAAEEPAGGGGEDLPSPTAEIPPPPTPKEEKVAVPFGPWQQVLERLEQLNGALYGALSGSSAYECEGVLLIDCKNPMFLSLIRDNDYSRKSIRQAVMEVTGRKLRLGPYKPEQYQTKPSQPDPLEDFLNNLSLPQESVEIL</sequence>
<keyword evidence="9" id="KW-0067">ATP-binding</keyword>
<feature type="domain" description="AAA+ ATPase" evidence="13">
    <location>
        <begin position="36"/>
        <end position="178"/>
    </location>
</feature>
<dbReference type="SMART" id="SM00382">
    <property type="entry name" value="AAA"/>
    <property type="match status" value="1"/>
</dbReference>
<dbReference type="Pfam" id="PF13177">
    <property type="entry name" value="DNA_pol3_delta2"/>
    <property type="match status" value="1"/>
</dbReference>
<organism evidence="14">
    <name type="scientific">uncultured Anaerotruncus sp</name>
    <dbReference type="NCBI Taxonomy" id="905011"/>
    <lineage>
        <taxon>Bacteria</taxon>
        <taxon>Bacillati</taxon>
        <taxon>Bacillota</taxon>
        <taxon>Clostridia</taxon>
        <taxon>Eubacteriales</taxon>
        <taxon>Oscillospiraceae</taxon>
        <taxon>Anaerotruncus</taxon>
        <taxon>environmental samples</taxon>
    </lineage>
</organism>
<keyword evidence="8" id="KW-0862">Zinc</keyword>
<evidence type="ECO:0000256" key="12">
    <source>
        <dbReference type="SAM" id="MobiDB-lite"/>
    </source>
</evidence>
<dbReference type="InterPro" id="IPR003593">
    <property type="entry name" value="AAA+_ATPase"/>
</dbReference>
<comment type="similarity">
    <text evidence="1">Belongs to the DnaX/STICHEL family.</text>
</comment>
<evidence type="ECO:0000256" key="5">
    <source>
        <dbReference type="ARBA" id="ARBA00022705"/>
    </source>
</evidence>
<evidence type="ECO:0000256" key="10">
    <source>
        <dbReference type="ARBA" id="ARBA00022932"/>
    </source>
</evidence>
<dbReference type="EC" id="2.7.7.7" evidence="2"/>
<evidence type="ECO:0000256" key="9">
    <source>
        <dbReference type="ARBA" id="ARBA00022840"/>
    </source>
</evidence>
<protein>
    <recommendedName>
        <fullName evidence="2">DNA-directed DNA polymerase</fullName>
        <ecNumber evidence="2">2.7.7.7</ecNumber>
    </recommendedName>
</protein>
<dbReference type="GO" id="GO:0006261">
    <property type="term" value="P:DNA-templated DNA replication"/>
    <property type="evidence" value="ECO:0007669"/>
    <property type="project" value="TreeGrafter"/>
</dbReference>
<reference evidence="14" key="1">
    <citation type="submission" date="2019-11" db="EMBL/GenBank/DDBJ databases">
        <authorList>
            <person name="Feng L."/>
        </authorList>
    </citation>
    <scope>NUCLEOTIDE SEQUENCE</scope>
    <source>
        <strain evidence="14">AundefinedLFYP135</strain>
    </source>
</reference>
<dbReference type="InterPro" id="IPR022754">
    <property type="entry name" value="DNA_pol_III_gamma-3"/>
</dbReference>
<dbReference type="SUPFAM" id="SSF48019">
    <property type="entry name" value="post-AAA+ oligomerization domain-like"/>
    <property type="match status" value="1"/>
</dbReference>
<evidence type="ECO:0000256" key="2">
    <source>
        <dbReference type="ARBA" id="ARBA00012417"/>
    </source>
</evidence>
<dbReference type="PANTHER" id="PTHR11669">
    <property type="entry name" value="REPLICATION FACTOR C / DNA POLYMERASE III GAMMA-TAU SUBUNIT"/>
    <property type="match status" value="1"/>
</dbReference>
<dbReference type="Gene3D" id="3.40.50.300">
    <property type="entry name" value="P-loop containing nucleotide triphosphate hydrolases"/>
    <property type="match status" value="1"/>
</dbReference>
<evidence type="ECO:0000256" key="8">
    <source>
        <dbReference type="ARBA" id="ARBA00022833"/>
    </source>
</evidence>
<proteinExistence type="inferred from homology"/>
<dbReference type="PANTHER" id="PTHR11669:SF0">
    <property type="entry name" value="PROTEIN STICHEL-LIKE 2"/>
    <property type="match status" value="1"/>
</dbReference>
<dbReference type="GO" id="GO:0003677">
    <property type="term" value="F:DNA binding"/>
    <property type="evidence" value="ECO:0007669"/>
    <property type="project" value="InterPro"/>
</dbReference>
<dbReference type="NCBIfam" id="TIGR02397">
    <property type="entry name" value="dnaX_nterm"/>
    <property type="match status" value="1"/>
</dbReference>
<dbReference type="Pfam" id="PF22608">
    <property type="entry name" value="DNAX_ATPase_lid"/>
    <property type="match status" value="1"/>
</dbReference>
<evidence type="ECO:0000256" key="11">
    <source>
        <dbReference type="ARBA" id="ARBA00049244"/>
    </source>
</evidence>
<evidence type="ECO:0000256" key="1">
    <source>
        <dbReference type="ARBA" id="ARBA00006360"/>
    </source>
</evidence>
<comment type="catalytic activity">
    <reaction evidence="11">
        <text>DNA(n) + a 2'-deoxyribonucleoside 5'-triphosphate = DNA(n+1) + diphosphate</text>
        <dbReference type="Rhea" id="RHEA:22508"/>
        <dbReference type="Rhea" id="RHEA-COMP:17339"/>
        <dbReference type="Rhea" id="RHEA-COMP:17340"/>
        <dbReference type="ChEBI" id="CHEBI:33019"/>
        <dbReference type="ChEBI" id="CHEBI:61560"/>
        <dbReference type="ChEBI" id="CHEBI:173112"/>
        <dbReference type="EC" id="2.7.7.7"/>
    </reaction>
</comment>
<evidence type="ECO:0000313" key="14">
    <source>
        <dbReference type="EMBL" id="VYS94394.1"/>
    </source>
</evidence>
<dbReference type="GO" id="GO:0005524">
    <property type="term" value="F:ATP binding"/>
    <property type="evidence" value="ECO:0007669"/>
    <property type="project" value="UniProtKB-KW"/>
</dbReference>
<dbReference type="InterPro" id="IPR050238">
    <property type="entry name" value="DNA_Rep/Repair_Clamp_Loader"/>
</dbReference>
<keyword evidence="7" id="KW-0547">Nucleotide-binding</keyword>
<evidence type="ECO:0000256" key="4">
    <source>
        <dbReference type="ARBA" id="ARBA00022695"/>
    </source>
</evidence>
<name>A0A6N2SMR2_9FIRM</name>
<keyword evidence="4 14" id="KW-0548">Nucleotidyltransferase</keyword>
<keyword evidence="10" id="KW-0239">DNA-directed DNA polymerase</keyword>
<feature type="region of interest" description="Disordered" evidence="12">
    <location>
        <begin position="384"/>
        <end position="434"/>
    </location>
</feature>
<feature type="compositionally biased region" description="Low complexity" evidence="12">
    <location>
        <begin position="384"/>
        <end position="403"/>
    </location>
</feature>
<dbReference type="FunFam" id="3.40.50.300:FF:000014">
    <property type="entry name" value="DNA polymerase III subunit gamma/tau"/>
    <property type="match status" value="1"/>
</dbReference>
<dbReference type="Pfam" id="PF12169">
    <property type="entry name" value="DNA_pol3_gamma3"/>
    <property type="match status" value="1"/>
</dbReference>
<dbReference type="GO" id="GO:0009360">
    <property type="term" value="C:DNA polymerase III complex"/>
    <property type="evidence" value="ECO:0007669"/>
    <property type="project" value="InterPro"/>
</dbReference>
<evidence type="ECO:0000256" key="7">
    <source>
        <dbReference type="ARBA" id="ARBA00022741"/>
    </source>
</evidence>
<dbReference type="InterPro" id="IPR008921">
    <property type="entry name" value="DNA_pol3_clamp-load_cplx_C"/>
</dbReference>
<dbReference type="EMBL" id="CACRSL010000003">
    <property type="protein sequence ID" value="VYS94394.1"/>
    <property type="molecule type" value="Genomic_DNA"/>
</dbReference>
<dbReference type="InterPro" id="IPR012763">
    <property type="entry name" value="DNA_pol_III_sug/sutau_N"/>
</dbReference>
<accession>A0A6N2SMR2</accession>
<evidence type="ECO:0000256" key="3">
    <source>
        <dbReference type="ARBA" id="ARBA00022679"/>
    </source>
</evidence>
<dbReference type="NCBIfam" id="NF004046">
    <property type="entry name" value="PRK05563.1"/>
    <property type="match status" value="1"/>
</dbReference>
<dbReference type="GO" id="GO:0046872">
    <property type="term" value="F:metal ion binding"/>
    <property type="evidence" value="ECO:0007669"/>
    <property type="project" value="UniProtKB-KW"/>
</dbReference>
<dbReference type="AlphaFoldDB" id="A0A6N2SMR2"/>
<dbReference type="SUPFAM" id="SSF52540">
    <property type="entry name" value="P-loop containing nucleoside triphosphate hydrolases"/>
    <property type="match status" value="1"/>
</dbReference>